<proteinExistence type="predicted"/>
<feature type="repeat" description="TPR" evidence="1">
    <location>
        <begin position="424"/>
        <end position="457"/>
    </location>
</feature>
<name>A0A369W9Q0_9HYPH</name>
<dbReference type="PANTHER" id="PTHR12558">
    <property type="entry name" value="CELL DIVISION CYCLE 16,23,27"/>
    <property type="match status" value="1"/>
</dbReference>
<dbReference type="SMART" id="SM00028">
    <property type="entry name" value="TPR"/>
    <property type="match status" value="7"/>
</dbReference>
<accession>A0A369W9Q0</accession>
<keyword evidence="3" id="KW-1185">Reference proteome</keyword>
<evidence type="ECO:0000313" key="2">
    <source>
        <dbReference type="EMBL" id="RDE10595.1"/>
    </source>
</evidence>
<dbReference type="Pfam" id="PF14559">
    <property type="entry name" value="TPR_19"/>
    <property type="match status" value="1"/>
</dbReference>
<evidence type="ECO:0000256" key="1">
    <source>
        <dbReference type="PROSITE-ProRule" id="PRU00339"/>
    </source>
</evidence>
<keyword evidence="1" id="KW-0802">TPR repeat</keyword>
<dbReference type="Pfam" id="PF13432">
    <property type="entry name" value="TPR_16"/>
    <property type="match status" value="2"/>
</dbReference>
<dbReference type="SUPFAM" id="SSF48452">
    <property type="entry name" value="TPR-like"/>
    <property type="match status" value="2"/>
</dbReference>
<dbReference type="InterPro" id="IPR011990">
    <property type="entry name" value="TPR-like_helical_dom_sf"/>
</dbReference>
<dbReference type="AlphaFoldDB" id="A0A369W9Q0"/>
<dbReference type="PANTHER" id="PTHR12558:SF13">
    <property type="entry name" value="CELL DIVISION CYCLE PROTEIN 27 HOMOLOG"/>
    <property type="match status" value="1"/>
</dbReference>
<dbReference type="EMBL" id="QQNH01000001">
    <property type="protein sequence ID" value="RDE10595.1"/>
    <property type="molecule type" value="Genomic_DNA"/>
</dbReference>
<dbReference type="Gene3D" id="1.25.40.10">
    <property type="entry name" value="Tetratricopeptide repeat domain"/>
    <property type="match status" value="2"/>
</dbReference>
<gene>
    <name evidence="2" type="ORF">DVH29_01200</name>
</gene>
<dbReference type="Proteomes" id="UP000253759">
    <property type="component" value="Unassembled WGS sequence"/>
</dbReference>
<evidence type="ECO:0000313" key="3">
    <source>
        <dbReference type="Proteomes" id="UP000253759"/>
    </source>
</evidence>
<sequence length="582" mass="63208">MAPKGAAFARSSGANVRNLIVRPLCALIVLALSVPFAMSASAQTSILGPRNTSAVGAYLAGLAALENLEARRAASFFMQAAEKEWDNPIYVGQTFLAYLLAGQINDATSIAQHVLDLNPNDELARLTLGAVALKQRRYTSAEQILSRVPEASLIGVTAGIMRAWTAVGDGRTSQANAILETLGQGGFEDFLLFHRAIMADLGGDRAAAIALSTQAREMDPFVPRIAEANIRILANAGRFEDAQAVLDSFAEEGVEHPVVDSLRADVAAGRRPGLFAENVQAGAAEMLHGLGTALAQDGSIELGVGLLRLAAYLDPDSPVIALTLGELLSTFGRYEDADKLFASVPAGSPLHVTSLIRLAENYDLEGDRNIAISRLQNLITAYPENKEAYGVLGDLLRYDQRWAEAARAYTGIIDRLDPPRPRDWRFYYVRGIAYERAKHWGAAEADFLAALDLNPEHPDVLNYLGYSWVDRGENLTEALAMIERAVELAPRNGYIIDSLGWAFYKLDRIEEAIATLERAARILPANAEINDHLGDVYWSAGREREAMFQWRIAISVDDEGDVAERARPKLVNGLDPDAPIGD</sequence>
<reference evidence="3" key="1">
    <citation type="submission" date="2018-07" db="EMBL/GenBank/DDBJ databases">
        <authorList>
            <person name="Liu B.-T."/>
            <person name="Du Z."/>
        </authorList>
    </citation>
    <scope>NUCLEOTIDE SEQUENCE [LARGE SCALE GENOMIC DNA]</scope>
    <source>
        <strain evidence="3">XYN52</strain>
    </source>
</reference>
<protein>
    <submittedName>
        <fullName evidence="2">Tetratricopeptide repeat protein</fullName>
    </submittedName>
</protein>
<dbReference type="PROSITE" id="PS50005">
    <property type="entry name" value="TPR"/>
    <property type="match status" value="2"/>
</dbReference>
<feature type="repeat" description="TPR" evidence="1">
    <location>
        <begin position="493"/>
        <end position="526"/>
    </location>
</feature>
<organism evidence="2 3">
    <name type="scientific">Pelagibacterium lacus</name>
    <dbReference type="NCBI Taxonomy" id="2282655"/>
    <lineage>
        <taxon>Bacteria</taxon>
        <taxon>Pseudomonadati</taxon>
        <taxon>Pseudomonadota</taxon>
        <taxon>Alphaproteobacteria</taxon>
        <taxon>Hyphomicrobiales</taxon>
        <taxon>Devosiaceae</taxon>
        <taxon>Pelagibacterium</taxon>
    </lineage>
</organism>
<comment type="caution">
    <text evidence="2">The sequence shown here is derived from an EMBL/GenBank/DDBJ whole genome shotgun (WGS) entry which is preliminary data.</text>
</comment>
<dbReference type="Pfam" id="PF13414">
    <property type="entry name" value="TPR_11"/>
    <property type="match status" value="1"/>
</dbReference>
<dbReference type="InterPro" id="IPR019734">
    <property type="entry name" value="TPR_rpt"/>
</dbReference>